<dbReference type="AlphaFoldDB" id="A0A7G7WAQ1"/>
<dbReference type="RefSeq" id="WP_185889322.1">
    <property type="nucleotide sequence ID" value="NZ_CP060202.1"/>
</dbReference>
<protein>
    <submittedName>
        <fullName evidence="2">Class I SAM-dependent methyltransferase</fullName>
    </submittedName>
</protein>
<feature type="domain" description="Methyltransferase" evidence="1">
    <location>
        <begin position="192"/>
        <end position="297"/>
    </location>
</feature>
<dbReference type="GO" id="GO:0008168">
    <property type="term" value="F:methyltransferase activity"/>
    <property type="evidence" value="ECO:0007669"/>
    <property type="project" value="UniProtKB-KW"/>
</dbReference>
<dbReference type="Gene3D" id="1.10.10.10">
    <property type="entry name" value="Winged helix-like DNA-binding domain superfamily/Winged helix DNA-binding domain"/>
    <property type="match status" value="1"/>
</dbReference>
<dbReference type="GO" id="GO:0032259">
    <property type="term" value="P:methylation"/>
    <property type="evidence" value="ECO:0007669"/>
    <property type="project" value="UniProtKB-KW"/>
</dbReference>
<keyword evidence="3" id="KW-1185">Reference proteome</keyword>
<keyword evidence="2" id="KW-0489">Methyltransferase</keyword>
<name>A0A7G7WAQ1_9BACT</name>
<dbReference type="Gene3D" id="3.40.50.150">
    <property type="entry name" value="Vaccinia Virus protein VP39"/>
    <property type="match status" value="1"/>
</dbReference>
<dbReference type="InterPro" id="IPR036390">
    <property type="entry name" value="WH_DNA-bd_sf"/>
</dbReference>
<proteinExistence type="predicted"/>
<dbReference type="PANTHER" id="PTHR45128:SF2">
    <property type="entry name" value="METHYLTRANSFERASE DOMAIN-CONTAINING PROTEIN"/>
    <property type="match status" value="1"/>
</dbReference>
<dbReference type="PANTHER" id="PTHR45128">
    <property type="entry name" value="METHYLTRANSFERASE TYPE 11"/>
    <property type="match status" value="1"/>
</dbReference>
<evidence type="ECO:0000313" key="3">
    <source>
        <dbReference type="Proteomes" id="UP000515489"/>
    </source>
</evidence>
<dbReference type="SUPFAM" id="SSF46785">
    <property type="entry name" value="Winged helix' DNA-binding domain"/>
    <property type="match status" value="1"/>
</dbReference>
<gene>
    <name evidence="2" type="ORF">H4317_06520</name>
</gene>
<dbReference type="CDD" id="cd02440">
    <property type="entry name" value="AdoMet_MTases"/>
    <property type="match status" value="1"/>
</dbReference>
<dbReference type="Pfam" id="PF13847">
    <property type="entry name" value="Methyltransf_31"/>
    <property type="match status" value="1"/>
</dbReference>
<dbReference type="KEGG" id="hsk:H4317_06520"/>
<sequence length="371" mass="40177">MSSQSTAAEPLTAAQENERDEFADHVVQATSHALEVFSIYLGLRLGYYTALRDGPLTVSALAERSGTARRYAREWLEQQASAGILHVDNPLATPEMRRFALPAAQAEVLADTESLNYLAPLAQLVAGVVHPLPTILAAYRSGGGVPFAAYGADLREGQASINRTMFLRQLGPEWLPQLPDVHARLLAQPPAHVADIGSGAGWSSIGMARSYPSIRVDGFDLDEESVQLARLNAAGAGVSHRARFSTRDAGEITLAGQYDLVTAFECLHDMAQPVAVLQVMRQLAGPTGAVLVMDEKVGDTFLGPDSSLDSLMYGWSILHCLPVGKAEEPSAETGTVMRTATFMRYAQDAGFSRVEVTPIQHPFFRFYRLYS</sequence>
<dbReference type="SUPFAM" id="SSF53335">
    <property type="entry name" value="S-adenosyl-L-methionine-dependent methyltransferases"/>
    <property type="match status" value="1"/>
</dbReference>
<dbReference type="InterPro" id="IPR036388">
    <property type="entry name" value="WH-like_DNA-bd_sf"/>
</dbReference>
<evidence type="ECO:0000313" key="2">
    <source>
        <dbReference type="EMBL" id="QNH63444.1"/>
    </source>
</evidence>
<reference evidence="2 3" key="1">
    <citation type="submission" date="2020-08" db="EMBL/GenBank/DDBJ databases">
        <title>Hymenobacter sp. S2-20-2 genome sequencing.</title>
        <authorList>
            <person name="Jin L."/>
        </authorList>
    </citation>
    <scope>NUCLEOTIDE SEQUENCE [LARGE SCALE GENOMIC DNA]</scope>
    <source>
        <strain evidence="2 3">S2-20-2</strain>
    </source>
</reference>
<accession>A0A7G7WAQ1</accession>
<dbReference type="Proteomes" id="UP000515489">
    <property type="component" value="Chromosome"/>
</dbReference>
<dbReference type="InterPro" id="IPR053173">
    <property type="entry name" value="SAM-binding_MTase"/>
</dbReference>
<organism evidence="2 3">
    <name type="scientific">Hymenobacter sediminicola</name>
    <dbReference type="NCBI Taxonomy" id="2761579"/>
    <lineage>
        <taxon>Bacteria</taxon>
        <taxon>Pseudomonadati</taxon>
        <taxon>Bacteroidota</taxon>
        <taxon>Cytophagia</taxon>
        <taxon>Cytophagales</taxon>
        <taxon>Hymenobacteraceae</taxon>
        <taxon>Hymenobacter</taxon>
    </lineage>
</organism>
<dbReference type="InterPro" id="IPR025714">
    <property type="entry name" value="Methyltranfer_dom"/>
</dbReference>
<dbReference type="InterPro" id="IPR029063">
    <property type="entry name" value="SAM-dependent_MTases_sf"/>
</dbReference>
<evidence type="ECO:0000259" key="1">
    <source>
        <dbReference type="Pfam" id="PF13847"/>
    </source>
</evidence>
<dbReference type="EMBL" id="CP060202">
    <property type="protein sequence ID" value="QNH63444.1"/>
    <property type="molecule type" value="Genomic_DNA"/>
</dbReference>
<keyword evidence="2" id="KW-0808">Transferase</keyword>